<feature type="region of interest" description="Disordered" evidence="2">
    <location>
        <begin position="212"/>
        <end position="339"/>
    </location>
</feature>
<evidence type="ECO:0000313" key="4">
    <source>
        <dbReference type="EMBL" id="MEX4008436.1"/>
    </source>
</evidence>
<keyword evidence="3" id="KW-0812">Transmembrane</keyword>
<reference evidence="4 5" key="1">
    <citation type="submission" date="2024-01" db="EMBL/GenBank/DDBJ databases">
        <title>New evidence supports the origin of RcGTA from prophage.</title>
        <authorList>
            <person name="Xu Y."/>
            <person name="Liu B."/>
            <person name="Chen F."/>
        </authorList>
    </citation>
    <scope>NUCLEOTIDE SEQUENCE [LARGE SCALE GENOMIC DNA]</scope>
    <source>
        <strain evidence="4 5">CBW1107-2</strain>
    </source>
</reference>
<keyword evidence="1" id="KW-0175">Coiled coil</keyword>
<protein>
    <recommendedName>
        <fullName evidence="6">Transcriptional regulator</fullName>
    </recommendedName>
</protein>
<organism evidence="4 5">
    <name type="scientific">Neoaquamicrobium sediminum</name>
    <dbReference type="NCBI Taxonomy" id="1849104"/>
    <lineage>
        <taxon>Bacteria</taxon>
        <taxon>Pseudomonadati</taxon>
        <taxon>Pseudomonadota</taxon>
        <taxon>Alphaproteobacteria</taxon>
        <taxon>Hyphomicrobiales</taxon>
        <taxon>Phyllobacteriaceae</taxon>
        <taxon>Neoaquamicrobium</taxon>
    </lineage>
</organism>
<dbReference type="EMBL" id="JAZHFV010000004">
    <property type="protein sequence ID" value="MEX4008436.1"/>
    <property type="molecule type" value="Genomic_DNA"/>
</dbReference>
<feature type="coiled-coil region" evidence="1">
    <location>
        <begin position="47"/>
        <end position="74"/>
    </location>
</feature>
<dbReference type="RefSeq" id="WP_368803436.1">
    <property type="nucleotide sequence ID" value="NZ_JAZHFV010000004.1"/>
</dbReference>
<name>A0ABV3WUS3_9HYPH</name>
<evidence type="ECO:0000256" key="3">
    <source>
        <dbReference type="SAM" id="Phobius"/>
    </source>
</evidence>
<feature type="region of interest" description="Disordered" evidence="2">
    <location>
        <begin position="109"/>
        <end position="174"/>
    </location>
</feature>
<feature type="transmembrane region" description="Helical" evidence="3">
    <location>
        <begin position="178"/>
        <end position="199"/>
    </location>
</feature>
<feature type="compositionally biased region" description="Low complexity" evidence="2">
    <location>
        <begin position="131"/>
        <end position="149"/>
    </location>
</feature>
<keyword evidence="5" id="KW-1185">Reference proteome</keyword>
<accession>A0ABV3WUS3</accession>
<keyword evidence="3" id="KW-1133">Transmembrane helix</keyword>
<proteinExistence type="predicted"/>
<feature type="compositionally biased region" description="Basic and acidic residues" evidence="2">
    <location>
        <begin position="154"/>
        <end position="169"/>
    </location>
</feature>
<evidence type="ECO:0008006" key="6">
    <source>
        <dbReference type="Google" id="ProtNLM"/>
    </source>
</evidence>
<keyword evidence="3" id="KW-0472">Membrane</keyword>
<feature type="compositionally biased region" description="Low complexity" evidence="2">
    <location>
        <begin position="257"/>
        <end position="267"/>
    </location>
</feature>
<feature type="compositionally biased region" description="Low complexity" evidence="2">
    <location>
        <begin position="212"/>
        <end position="226"/>
    </location>
</feature>
<evidence type="ECO:0000256" key="2">
    <source>
        <dbReference type="SAM" id="MobiDB-lite"/>
    </source>
</evidence>
<dbReference type="Proteomes" id="UP001559025">
    <property type="component" value="Unassembled WGS sequence"/>
</dbReference>
<comment type="caution">
    <text evidence="4">The sequence shown here is derived from an EMBL/GenBank/DDBJ whole genome shotgun (WGS) entry which is preliminary data.</text>
</comment>
<evidence type="ECO:0000313" key="5">
    <source>
        <dbReference type="Proteomes" id="UP001559025"/>
    </source>
</evidence>
<gene>
    <name evidence="4" type="ORF">V1479_14065</name>
</gene>
<evidence type="ECO:0000256" key="1">
    <source>
        <dbReference type="SAM" id="Coils"/>
    </source>
</evidence>
<sequence>MADFVAVLRKTIDALGDNTPEMREKVYDKARATIEAKLAAINPPPPAAVVERQRKALEDAIAVLRADYAEADDSEDDDSLNDAFATLEGIGTPAPATSASAAVPEAEAAKPVVAPVSTAAPERPLAGERPAAASSAVDPAADDFAPQDDVTPESSDKPETFAAPARERSAPSASRNRTGLMIGALVLLLLVAGAGYAVWMNRDDLSTVVSTDAGQDEQQAAAPEGAETAEELNQTPPEEPAAEEDVANLPAAEEPETSPAPAEQPTTDSEPEKFTQRLMPDGSEVDEGPAGGEPTVGEGTSIASVAQPEGGPSEPAQAGENQTAAESGEQGGEQSAQPSVAVGQRAIFYEERTSAAQGSAEAGSIVWSTVQESPGGDLPPEPAIRAEATIPGKDIQLRMTIRRNGDQTLPASHIIEMIFLTPEGFEGGAISNVSRIAFKETEQAPGNPLIGIPAKIADGFFLIALGDAPAEVEANTTLLRRQSWVDIPIVYQSGRRALLSLEKGIPGDRVFQDVLRAWDEASSG</sequence>